<dbReference type="AlphaFoldDB" id="A0A8J7WMP7"/>
<gene>
    <name evidence="7" type="ORF">KGA66_19280</name>
</gene>
<dbReference type="InterPro" id="IPR023753">
    <property type="entry name" value="FAD/NAD-binding_dom"/>
</dbReference>
<dbReference type="InterPro" id="IPR045024">
    <property type="entry name" value="NDH-2"/>
</dbReference>
<organism evidence="7 8">
    <name type="scientific">Actinocrinis puniceicyclus</name>
    <dbReference type="NCBI Taxonomy" id="977794"/>
    <lineage>
        <taxon>Bacteria</taxon>
        <taxon>Bacillati</taxon>
        <taxon>Actinomycetota</taxon>
        <taxon>Actinomycetes</taxon>
        <taxon>Catenulisporales</taxon>
        <taxon>Actinospicaceae</taxon>
        <taxon>Actinocrinis</taxon>
    </lineage>
</organism>
<evidence type="ECO:0000313" key="7">
    <source>
        <dbReference type="EMBL" id="MBS2965201.1"/>
    </source>
</evidence>
<keyword evidence="2" id="KW-0285">Flavoprotein</keyword>
<feature type="domain" description="FAD/NAD(P)-binding" evidence="6">
    <location>
        <begin position="17"/>
        <end position="326"/>
    </location>
</feature>
<protein>
    <submittedName>
        <fullName evidence="7">NAD(P)/FAD-dependent oxidoreductase</fullName>
    </submittedName>
</protein>
<reference evidence="7" key="1">
    <citation type="submission" date="2021-04" db="EMBL/GenBank/DDBJ databases">
        <title>Genome based classification of Actinospica acidithermotolerans sp. nov., an actinobacterium isolated from an Indonesian hot spring.</title>
        <authorList>
            <person name="Kusuma A.B."/>
            <person name="Putra K.E."/>
            <person name="Nafisah S."/>
            <person name="Loh J."/>
            <person name="Nouioui I."/>
            <person name="Goodfellow M."/>
        </authorList>
    </citation>
    <scope>NUCLEOTIDE SEQUENCE</scope>
    <source>
        <strain evidence="7">DSM 45618</strain>
    </source>
</reference>
<evidence type="ECO:0000256" key="4">
    <source>
        <dbReference type="ARBA" id="ARBA00023002"/>
    </source>
</evidence>
<keyword evidence="5" id="KW-0520">NAD</keyword>
<proteinExistence type="inferred from homology"/>
<sequence>MTNALTPAARASNIPPRILVIGGGYVGMFTAQRVLKHLKRGEATVTVVDPRPYMTYQPFLPEAAAGSIAPRNLVAPLRRVLKGPNAEVITGRVVSIDHGRNCATISPNTGEPYELSFDELVVAVGSVPRTLPIPGLAEHGIGFKQVEEAVSLRNHVIGQIDLADSIKDPALRRKALTFVFVGGGFAGVEAIAEIEDMARDVSKWYSNVEPEDMRWLLVEAADRILPEVGPELGVWTAEELRKRGIQVKMNTLLNSCVDHHVVLSDGTEMDASTVVWTAGVKPNPVVEHLGVPRGPKGHVDTRADLRVVGLDHVWAAGDCAQVPDLAKGPGNWCSPSAQHAVRQARRLADNIVSALRGKPVQDYVHKHVGSVAGLGIGKGVANVYGMKLRGWPAWLMHRAYHVSRVPTFNRKVRVCTDWLLAGFFRREAVSLASFENPREEFAVVAVPAALPKQAATAAIESGAGAQRGEKVATAGV</sequence>
<dbReference type="PRINTS" id="PR00368">
    <property type="entry name" value="FADPNR"/>
</dbReference>
<dbReference type="Gene3D" id="3.50.50.100">
    <property type="match status" value="1"/>
</dbReference>
<dbReference type="PANTHER" id="PTHR43706:SF45">
    <property type="entry name" value="NADH DEHYDROGENASE-LIKE PROTEIN RV1812C"/>
    <property type="match status" value="1"/>
</dbReference>
<dbReference type="PRINTS" id="PR00411">
    <property type="entry name" value="PNDRDTASEI"/>
</dbReference>
<keyword evidence="3" id="KW-0274">FAD</keyword>
<dbReference type="InterPro" id="IPR036188">
    <property type="entry name" value="FAD/NAD-bd_sf"/>
</dbReference>
<dbReference type="EMBL" id="JAGSXH010000073">
    <property type="protein sequence ID" value="MBS2965201.1"/>
    <property type="molecule type" value="Genomic_DNA"/>
</dbReference>
<dbReference type="Proteomes" id="UP000677913">
    <property type="component" value="Unassembled WGS sequence"/>
</dbReference>
<evidence type="ECO:0000313" key="8">
    <source>
        <dbReference type="Proteomes" id="UP000677913"/>
    </source>
</evidence>
<comment type="similarity">
    <text evidence="1">Belongs to the NADH dehydrogenase family.</text>
</comment>
<evidence type="ECO:0000256" key="5">
    <source>
        <dbReference type="ARBA" id="ARBA00023027"/>
    </source>
</evidence>
<keyword evidence="8" id="KW-1185">Reference proteome</keyword>
<accession>A0A8J7WMP7</accession>
<dbReference type="GO" id="GO:0003954">
    <property type="term" value="F:NADH dehydrogenase activity"/>
    <property type="evidence" value="ECO:0007669"/>
    <property type="project" value="InterPro"/>
</dbReference>
<dbReference type="RefSeq" id="WP_211469565.1">
    <property type="nucleotide sequence ID" value="NZ_JAGSXH010000073.1"/>
</dbReference>
<name>A0A8J7WMP7_9ACTN</name>
<dbReference type="PANTHER" id="PTHR43706">
    <property type="entry name" value="NADH DEHYDROGENASE"/>
    <property type="match status" value="1"/>
</dbReference>
<evidence type="ECO:0000256" key="2">
    <source>
        <dbReference type="ARBA" id="ARBA00022630"/>
    </source>
</evidence>
<keyword evidence="4" id="KW-0560">Oxidoreductase</keyword>
<evidence type="ECO:0000256" key="1">
    <source>
        <dbReference type="ARBA" id="ARBA00005272"/>
    </source>
</evidence>
<evidence type="ECO:0000259" key="6">
    <source>
        <dbReference type="Pfam" id="PF07992"/>
    </source>
</evidence>
<dbReference type="SUPFAM" id="SSF51905">
    <property type="entry name" value="FAD/NAD(P)-binding domain"/>
    <property type="match status" value="1"/>
</dbReference>
<evidence type="ECO:0000256" key="3">
    <source>
        <dbReference type="ARBA" id="ARBA00022827"/>
    </source>
</evidence>
<comment type="caution">
    <text evidence="7">The sequence shown here is derived from an EMBL/GenBank/DDBJ whole genome shotgun (WGS) entry which is preliminary data.</text>
</comment>
<dbReference type="Pfam" id="PF07992">
    <property type="entry name" value="Pyr_redox_2"/>
    <property type="match status" value="1"/>
</dbReference>